<name>A0A3Q9ULW2_9ACTN</name>
<evidence type="ECO:0000313" key="3">
    <source>
        <dbReference type="Proteomes" id="UP000285875"/>
    </source>
</evidence>
<dbReference type="AlphaFoldDB" id="A0A3Q9ULW2"/>
<protein>
    <submittedName>
        <fullName evidence="2">Uncharacterized protein</fullName>
    </submittedName>
</protein>
<accession>A0A3Q9ULW2</accession>
<dbReference type="KEGG" id="aji:C0Z10_10845"/>
<dbReference type="EMBL" id="CP025570">
    <property type="protein sequence ID" value="AZZ40167.1"/>
    <property type="molecule type" value="Genomic_DNA"/>
</dbReference>
<evidence type="ECO:0000256" key="1">
    <source>
        <dbReference type="SAM" id="MobiDB-lite"/>
    </source>
</evidence>
<reference evidence="3" key="1">
    <citation type="submission" date="2017-12" db="EMBL/GenBank/DDBJ databases">
        <title>Whole genome sequencing of Acidipropionibacterium jensenii strains JS279 and JS280.</title>
        <authorList>
            <person name="Deptula P."/>
            <person name="Laine P."/>
            <person name="Smolander O.-P."/>
            <person name="Paulin L."/>
            <person name="Auvinen P."/>
            <person name="Varmanen P."/>
        </authorList>
    </citation>
    <scope>NUCLEOTIDE SEQUENCE [LARGE SCALE GENOMIC DNA]</scope>
    <source>
        <strain evidence="3">JS280</strain>
    </source>
</reference>
<feature type="region of interest" description="Disordered" evidence="1">
    <location>
        <begin position="1"/>
        <end position="21"/>
    </location>
</feature>
<sequence>MTRRPANADPKAKSPDCGYTYQRKGDRRITATATWQITWHAANQSGTVPMTRTSTRTLPVRELLAVNTRPS</sequence>
<dbReference type="Proteomes" id="UP000285875">
    <property type="component" value="Chromosome"/>
</dbReference>
<gene>
    <name evidence="2" type="ORF">C0Z10_10845</name>
</gene>
<organism evidence="2 3">
    <name type="scientific">Acidipropionibacterium jensenii</name>
    <dbReference type="NCBI Taxonomy" id="1749"/>
    <lineage>
        <taxon>Bacteria</taxon>
        <taxon>Bacillati</taxon>
        <taxon>Actinomycetota</taxon>
        <taxon>Actinomycetes</taxon>
        <taxon>Propionibacteriales</taxon>
        <taxon>Propionibacteriaceae</taxon>
        <taxon>Acidipropionibacterium</taxon>
    </lineage>
</organism>
<evidence type="ECO:0000313" key="2">
    <source>
        <dbReference type="EMBL" id="AZZ40167.1"/>
    </source>
</evidence>
<proteinExistence type="predicted"/>